<dbReference type="EMBL" id="HG994367">
    <property type="protein sequence ID" value="CAF1707329.1"/>
    <property type="molecule type" value="Genomic_DNA"/>
</dbReference>
<reference evidence="1" key="1">
    <citation type="submission" date="2021-01" db="EMBL/GenBank/DDBJ databases">
        <authorList>
            <consortium name="Genoscope - CEA"/>
            <person name="William W."/>
        </authorList>
    </citation>
    <scope>NUCLEOTIDE SEQUENCE</scope>
</reference>
<organism evidence="1">
    <name type="scientific">Brassica napus</name>
    <name type="common">Rape</name>
    <dbReference type="NCBI Taxonomy" id="3708"/>
    <lineage>
        <taxon>Eukaryota</taxon>
        <taxon>Viridiplantae</taxon>
        <taxon>Streptophyta</taxon>
        <taxon>Embryophyta</taxon>
        <taxon>Tracheophyta</taxon>
        <taxon>Spermatophyta</taxon>
        <taxon>Magnoliopsida</taxon>
        <taxon>eudicotyledons</taxon>
        <taxon>Gunneridae</taxon>
        <taxon>Pentapetalae</taxon>
        <taxon>rosids</taxon>
        <taxon>malvids</taxon>
        <taxon>Brassicales</taxon>
        <taxon>Brassicaceae</taxon>
        <taxon>Brassiceae</taxon>
        <taxon>Brassica</taxon>
    </lineage>
</organism>
<accession>A0A816IGX8</accession>
<name>A0A816IGX8_BRANA</name>
<feature type="non-terminal residue" evidence="1">
    <location>
        <position position="73"/>
    </location>
</feature>
<dbReference type="AlphaFoldDB" id="A0A816IGX8"/>
<gene>
    <name evidence="1" type="ORF">DARMORV10_C03P62580.1</name>
</gene>
<evidence type="ECO:0000313" key="1">
    <source>
        <dbReference type="EMBL" id="CAF1707329.1"/>
    </source>
</evidence>
<feature type="non-terminal residue" evidence="1">
    <location>
        <position position="1"/>
    </location>
</feature>
<proteinExistence type="predicted"/>
<protein>
    <submittedName>
        <fullName evidence="1">(rape) hypothetical protein</fullName>
    </submittedName>
</protein>
<dbReference type="Proteomes" id="UP001295469">
    <property type="component" value="Chromosome C03"/>
</dbReference>
<sequence length="73" mass="8374">ASQNAAIDGAVAFHRNKRGLTRFWCRPLLQFMTLSASCLTRRNGNNESGRGFKQLHYQLPQTQHIKLLLKHLL</sequence>